<keyword evidence="7" id="KW-1185">Reference proteome</keyword>
<dbReference type="RefSeq" id="WP_344878586.1">
    <property type="nucleotide sequence ID" value="NZ_BAABCJ010000001.1"/>
</dbReference>
<keyword evidence="1" id="KW-0805">Transcription regulation</keyword>
<name>A0ABP7CLR3_9MICC</name>
<dbReference type="SUPFAM" id="SSF48008">
    <property type="entry name" value="GntR ligand-binding domain-like"/>
    <property type="match status" value="1"/>
</dbReference>
<dbReference type="SMART" id="SM00895">
    <property type="entry name" value="FCD"/>
    <property type="match status" value="1"/>
</dbReference>
<proteinExistence type="predicted"/>
<feature type="region of interest" description="Disordered" evidence="4">
    <location>
        <begin position="219"/>
        <end position="248"/>
    </location>
</feature>
<evidence type="ECO:0000256" key="3">
    <source>
        <dbReference type="ARBA" id="ARBA00023163"/>
    </source>
</evidence>
<organism evidence="6 7">
    <name type="scientific">Zhihengliuella alba</name>
    <dbReference type="NCBI Taxonomy" id="547018"/>
    <lineage>
        <taxon>Bacteria</taxon>
        <taxon>Bacillati</taxon>
        <taxon>Actinomycetota</taxon>
        <taxon>Actinomycetes</taxon>
        <taxon>Micrococcales</taxon>
        <taxon>Micrococcaceae</taxon>
        <taxon>Zhihengliuella</taxon>
    </lineage>
</organism>
<keyword evidence="2" id="KW-0238">DNA-binding</keyword>
<dbReference type="Pfam" id="PF00392">
    <property type="entry name" value="GntR"/>
    <property type="match status" value="1"/>
</dbReference>
<keyword evidence="3" id="KW-0804">Transcription</keyword>
<dbReference type="PANTHER" id="PTHR43537">
    <property type="entry name" value="TRANSCRIPTIONAL REGULATOR, GNTR FAMILY"/>
    <property type="match status" value="1"/>
</dbReference>
<comment type="caution">
    <text evidence="6">The sequence shown here is derived from an EMBL/GenBank/DDBJ whole genome shotgun (WGS) entry which is preliminary data.</text>
</comment>
<dbReference type="SMART" id="SM00345">
    <property type="entry name" value="HTH_GNTR"/>
    <property type="match status" value="1"/>
</dbReference>
<dbReference type="InterPro" id="IPR036388">
    <property type="entry name" value="WH-like_DNA-bd_sf"/>
</dbReference>
<feature type="domain" description="HTH gntR-type" evidence="5">
    <location>
        <begin position="3"/>
        <end position="70"/>
    </location>
</feature>
<dbReference type="PROSITE" id="PS50949">
    <property type="entry name" value="HTH_GNTR"/>
    <property type="match status" value="1"/>
</dbReference>
<dbReference type="PANTHER" id="PTHR43537:SF5">
    <property type="entry name" value="UXU OPERON TRANSCRIPTIONAL REGULATOR"/>
    <property type="match status" value="1"/>
</dbReference>
<evidence type="ECO:0000256" key="4">
    <source>
        <dbReference type="SAM" id="MobiDB-lite"/>
    </source>
</evidence>
<evidence type="ECO:0000256" key="1">
    <source>
        <dbReference type="ARBA" id="ARBA00023015"/>
    </source>
</evidence>
<dbReference type="Proteomes" id="UP001501536">
    <property type="component" value="Unassembled WGS sequence"/>
</dbReference>
<dbReference type="Gene3D" id="1.20.120.530">
    <property type="entry name" value="GntR ligand-binding domain-like"/>
    <property type="match status" value="1"/>
</dbReference>
<dbReference type="SUPFAM" id="SSF46785">
    <property type="entry name" value="Winged helix' DNA-binding domain"/>
    <property type="match status" value="1"/>
</dbReference>
<evidence type="ECO:0000256" key="2">
    <source>
        <dbReference type="ARBA" id="ARBA00023125"/>
    </source>
</evidence>
<gene>
    <name evidence="6" type="ORF">GCM10022377_01600</name>
</gene>
<dbReference type="Gene3D" id="1.10.10.10">
    <property type="entry name" value="Winged helix-like DNA-binding domain superfamily/Winged helix DNA-binding domain"/>
    <property type="match status" value="1"/>
</dbReference>
<dbReference type="InterPro" id="IPR011711">
    <property type="entry name" value="GntR_C"/>
</dbReference>
<dbReference type="Pfam" id="PF07729">
    <property type="entry name" value="FCD"/>
    <property type="match status" value="1"/>
</dbReference>
<accession>A0ABP7CLR3</accession>
<evidence type="ECO:0000313" key="6">
    <source>
        <dbReference type="EMBL" id="GAA3692805.1"/>
    </source>
</evidence>
<dbReference type="InterPro" id="IPR036390">
    <property type="entry name" value="WH_DNA-bd_sf"/>
</dbReference>
<dbReference type="EMBL" id="BAABCJ010000001">
    <property type="protein sequence ID" value="GAA3692805.1"/>
    <property type="molecule type" value="Genomic_DNA"/>
</dbReference>
<evidence type="ECO:0000259" key="5">
    <source>
        <dbReference type="PROSITE" id="PS50949"/>
    </source>
</evidence>
<dbReference type="InterPro" id="IPR008920">
    <property type="entry name" value="TF_FadR/GntR_C"/>
</dbReference>
<sequence>MAPSKSEQAYELIQDKIVSGAYSPGYRLVLGSIAAELGCSTVPVREAIRRLEAEGLVAFERNVGATVASVDATLYLHTLQTLSVLEGAATALAAPLLDADDLAAARRINRDMESCLEHFDPQRFSRLNVAFHERLYGPCPNPHILDLVQRGWNRMRAMRSSTFATVPGRARESVAEHDVLLDLLEAGAPPPSVEAAARDHRTNTLNAYLAVAGLPPSPLYLPLPGTSPTDATPDQTPEPALRGRKDTP</sequence>
<dbReference type="CDD" id="cd07377">
    <property type="entry name" value="WHTH_GntR"/>
    <property type="match status" value="1"/>
</dbReference>
<protein>
    <submittedName>
        <fullName evidence="6">GntR family transcriptional regulator</fullName>
    </submittedName>
</protein>
<reference evidence="7" key="1">
    <citation type="journal article" date="2019" name="Int. J. Syst. Evol. Microbiol.">
        <title>The Global Catalogue of Microorganisms (GCM) 10K type strain sequencing project: providing services to taxonomists for standard genome sequencing and annotation.</title>
        <authorList>
            <consortium name="The Broad Institute Genomics Platform"/>
            <consortium name="The Broad Institute Genome Sequencing Center for Infectious Disease"/>
            <person name="Wu L."/>
            <person name="Ma J."/>
        </authorList>
    </citation>
    <scope>NUCLEOTIDE SEQUENCE [LARGE SCALE GENOMIC DNA]</scope>
    <source>
        <strain evidence="7">JCM 16961</strain>
    </source>
</reference>
<evidence type="ECO:0000313" key="7">
    <source>
        <dbReference type="Proteomes" id="UP001501536"/>
    </source>
</evidence>
<dbReference type="InterPro" id="IPR000524">
    <property type="entry name" value="Tscrpt_reg_HTH_GntR"/>
</dbReference>